<evidence type="ECO:0000313" key="2">
    <source>
        <dbReference type="EMBL" id="WJW69047.1"/>
    </source>
</evidence>
<name>A0A8T7MAK8_9CHLR</name>
<dbReference type="InterPro" id="IPR029058">
    <property type="entry name" value="AB_hydrolase_fold"/>
</dbReference>
<organism evidence="1 3">
    <name type="scientific">Candidatus Chlorohelix allophototropha</name>
    <dbReference type="NCBI Taxonomy" id="3003348"/>
    <lineage>
        <taxon>Bacteria</taxon>
        <taxon>Bacillati</taxon>
        <taxon>Chloroflexota</taxon>
        <taxon>Chloroflexia</taxon>
        <taxon>Candidatus Chloroheliales</taxon>
        <taxon>Candidatus Chloroheliaceae</taxon>
        <taxon>Candidatus Chlorohelix</taxon>
    </lineage>
</organism>
<protein>
    <recommendedName>
        <fullName evidence="5">Homoserine O-acetyltransferase</fullName>
    </recommendedName>
</protein>
<evidence type="ECO:0008006" key="5">
    <source>
        <dbReference type="Google" id="ProtNLM"/>
    </source>
</evidence>
<dbReference type="AlphaFoldDB" id="A0A8T7MAK8"/>
<sequence>MVKAVQEGGRYVEYLEARAPYGHDSFLIESEQQTSAIKKFLERLA</sequence>
<reference evidence="1 3" key="1">
    <citation type="submission" date="2020-06" db="EMBL/GenBank/DDBJ databases">
        <title>Anoxygenic phototrophic Chloroflexota member uses a Type I reaction center.</title>
        <authorList>
            <person name="Tsuji J.M."/>
            <person name="Shaw N.A."/>
            <person name="Nagashima S."/>
            <person name="Venkiteswaran J."/>
            <person name="Schiff S.L."/>
            <person name="Hanada S."/>
            <person name="Tank M."/>
            <person name="Neufeld J.D."/>
        </authorList>
    </citation>
    <scope>NUCLEOTIDE SEQUENCE [LARGE SCALE GENOMIC DNA]</scope>
    <source>
        <strain evidence="1">L227-S17</strain>
    </source>
</reference>
<reference evidence="2" key="2">
    <citation type="journal article" date="2024" name="Nature">
        <title>Anoxygenic phototroph of the Chloroflexota uses a type I reaction centre.</title>
        <authorList>
            <person name="Tsuji J.M."/>
            <person name="Shaw N.A."/>
            <person name="Nagashima S."/>
            <person name="Venkiteswaran J.J."/>
            <person name="Schiff S.L."/>
            <person name="Watanabe T."/>
            <person name="Fukui M."/>
            <person name="Hanada S."/>
            <person name="Tank M."/>
            <person name="Neufeld J.D."/>
        </authorList>
    </citation>
    <scope>NUCLEOTIDE SEQUENCE</scope>
    <source>
        <strain evidence="2">L227-S17</strain>
    </source>
</reference>
<accession>A0A8T7MAK8</accession>
<dbReference type="Proteomes" id="UP001431572">
    <property type="component" value="Chromosome 2"/>
</dbReference>
<evidence type="ECO:0000313" key="1">
    <source>
        <dbReference type="EMBL" id="NWJ49200.1"/>
    </source>
</evidence>
<proteinExistence type="predicted"/>
<dbReference type="RefSeq" id="WP_341470942.1">
    <property type="nucleotide sequence ID" value="NZ_CP128400.1"/>
</dbReference>
<evidence type="ECO:0000313" key="4">
    <source>
        <dbReference type="Proteomes" id="UP001431572"/>
    </source>
</evidence>
<gene>
    <name evidence="1" type="ORF">HXX08_25365</name>
    <name evidence="2" type="ORF">OZ401_002639</name>
</gene>
<dbReference type="Proteomes" id="UP000521676">
    <property type="component" value="Unassembled WGS sequence"/>
</dbReference>
<evidence type="ECO:0000313" key="3">
    <source>
        <dbReference type="Proteomes" id="UP000521676"/>
    </source>
</evidence>
<dbReference type="EMBL" id="JACATZ010000027">
    <property type="protein sequence ID" value="NWJ49200.1"/>
    <property type="molecule type" value="Genomic_DNA"/>
</dbReference>
<dbReference type="EMBL" id="CP128400">
    <property type="protein sequence ID" value="WJW69047.1"/>
    <property type="molecule type" value="Genomic_DNA"/>
</dbReference>
<dbReference type="Gene3D" id="3.40.50.1820">
    <property type="entry name" value="alpha/beta hydrolase"/>
    <property type="match status" value="1"/>
</dbReference>
<keyword evidence="4" id="KW-1185">Reference proteome</keyword>